<evidence type="ECO:0000313" key="2">
    <source>
        <dbReference type="EMBL" id="MBM7122804.1"/>
    </source>
</evidence>
<keyword evidence="1" id="KW-0812">Transmembrane</keyword>
<organism evidence="2 3">
    <name type="scientific">Dyella kyungheensis</name>
    <dbReference type="NCBI Taxonomy" id="1242174"/>
    <lineage>
        <taxon>Bacteria</taxon>
        <taxon>Pseudomonadati</taxon>
        <taxon>Pseudomonadota</taxon>
        <taxon>Gammaproteobacteria</taxon>
        <taxon>Lysobacterales</taxon>
        <taxon>Rhodanobacteraceae</taxon>
        <taxon>Dyella</taxon>
    </lineage>
</organism>
<sequence length="400" mass="43111">MKTASGLAESQKNLRLPFAVAIFCATFNFGLAVLNAVAGSVNTTVVTLVQVLATSMVVACLFKYRARVSLGYLYVVVGVASSWVMVSAYKGSHDLSGLYGAVSVPIFVIFGTLFRPFPTRWLMRFVLVVLAIAIFETVLPNLYVAIANPLSYYRATRAWVAAQQAADSDGLYVGAIRAGGSVFSFFNHHRAGSIFLEPLSLGYFASISFILFSVLYRGQGRRLFSAFCACVLMSLLADTRISTLIIVLTMALMVVRRPPAIATWTMIAVVYVGGYLAYQWIGKWGGDLAYRLSLSYESFANASFGQWLAGDLRVLTLGDSGLVSMLGNYGLIGFALFMVAALNLLDIAWLRSSHAPVAIALYFCVASLFGSAMLSIKTSIFLGIAVGALGKLPSRSISHA</sequence>
<feature type="transmembrane region" description="Helical" evidence="1">
    <location>
        <begin position="121"/>
        <end position="146"/>
    </location>
</feature>
<feature type="transmembrane region" description="Helical" evidence="1">
    <location>
        <begin position="194"/>
        <end position="216"/>
    </location>
</feature>
<reference evidence="2 3" key="1">
    <citation type="submission" date="2020-10" db="EMBL/GenBank/DDBJ databases">
        <title>Phylogeny of dyella-like bacteria.</title>
        <authorList>
            <person name="Fu J."/>
        </authorList>
    </citation>
    <scope>NUCLEOTIDE SEQUENCE [LARGE SCALE GENOMIC DNA]</scope>
    <source>
        <strain evidence="2 3">THG-B117</strain>
    </source>
</reference>
<feature type="transmembrane region" description="Helical" evidence="1">
    <location>
        <begin position="71"/>
        <end position="89"/>
    </location>
</feature>
<comment type="caution">
    <text evidence="2">The sequence shown here is derived from an EMBL/GenBank/DDBJ whole genome shotgun (WGS) entry which is preliminary data.</text>
</comment>
<proteinExistence type="predicted"/>
<dbReference type="Proteomes" id="UP001430065">
    <property type="component" value="Unassembled WGS sequence"/>
</dbReference>
<feature type="transmembrane region" description="Helical" evidence="1">
    <location>
        <begin position="223"/>
        <end position="255"/>
    </location>
</feature>
<feature type="transmembrane region" description="Helical" evidence="1">
    <location>
        <begin position="44"/>
        <end position="64"/>
    </location>
</feature>
<accession>A0ABS2JUY1</accession>
<dbReference type="RefSeq" id="WP_204637230.1">
    <property type="nucleotide sequence ID" value="NZ_JADIKC010000007.1"/>
</dbReference>
<feature type="transmembrane region" description="Helical" evidence="1">
    <location>
        <begin position="16"/>
        <end position="38"/>
    </location>
</feature>
<gene>
    <name evidence="2" type="ORF">ISP20_16680</name>
</gene>
<evidence type="ECO:0008006" key="4">
    <source>
        <dbReference type="Google" id="ProtNLM"/>
    </source>
</evidence>
<feature type="transmembrane region" description="Helical" evidence="1">
    <location>
        <begin position="329"/>
        <end position="350"/>
    </location>
</feature>
<evidence type="ECO:0000256" key="1">
    <source>
        <dbReference type="SAM" id="Phobius"/>
    </source>
</evidence>
<feature type="transmembrane region" description="Helical" evidence="1">
    <location>
        <begin position="357"/>
        <end position="390"/>
    </location>
</feature>
<keyword evidence="3" id="KW-1185">Reference proteome</keyword>
<protein>
    <recommendedName>
        <fullName evidence="4">Polymerase</fullName>
    </recommendedName>
</protein>
<feature type="transmembrane region" description="Helical" evidence="1">
    <location>
        <begin position="261"/>
        <end position="281"/>
    </location>
</feature>
<name>A0ABS2JUY1_9GAMM</name>
<keyword evidence="1" id="KW-0472">Membrane</keyword>
<keyword evidence="1" id="KW-1133">Transmembrane helix</keyword>
<feature type="transmembrane region" description="Helical" evidence="1">
    <location>
        <begin position="95"/>
        <end position="114"/>
    </location>
</feature>
<dbReference type="EMBL" id="JADIKC010000007">
    <property type="protein sequence ID" value="MBM7122804.1"/>
    <property type="molecule type" value="Genomic_DNA"/>
</dbReference>
<evidence type="ECO:0000313" key="3">
    <source>
        <dbReference type="Proteomes" id="UP001430065"/>
    </source>
</evidence>